<dbReference type="InterPro" id="IPR044751">
    <property type="entry name" value="Ion_transp-like_CBS"/>
</dbReference>
<dbReference type="InterPro" id="IPR000644">
    <property type="entry name" value="CBS_dom"/>
</dbReference>
<dbReference type="InterPro" id="IPR046342">
    <property type="entry name" value="CBS_dom_sf"/>
</dbReference>
<dbReference type="Pfam" id="PF00571">
    <property type="entry name" value="CBS"/>
    <property type="match status" value="1"/>
</dbReference>
<dbReference type="PANTHER" id="PTHR12064">
    <property type="entry name" value="METAL TRANSPORTER CNNM"/>
    <property type="match status" value="1"/>
</dbReference>
<dbReference type="CDD" id="cd04590">
    <property type="entry name" value="CBS_pair_CorC_HlyC_assoc"/>
    <property type="match status" value="1"/>
</dbReference>
<dbReference type="AlphaFoldDB" id="A0A8J6E3M5"/>
<evidence type="ECO:0000256" key="8">
    <source>
        <dbReference type="SAM" id="Phobius"/>
    </source>
</evidence>
<dbReference type="Proteomes" id="UP000717585">
    <property type="component" value="Unassembled WGS sequence"/>
</dbReference>
<keyword evidence="4 7" id="KW-1133">Transmembrane helix</keyword>
<evidence type="ECO:0000256" key="1">
    <source>
        <dbReference type="ARBA" id="ARBA00004141"/>
    </source>
</evidence>
<keyword evidence="3" id="KW-0677">Repeat</keyword>
<dbReference type="InterPro" id="IPR045095">
    <property type="entry name" value="ACDP"/>
</dbReference>
<dbReference type="OrthoDB" id="5353557at2759"/>
<evidence type="ECO:0000256" key="6">
    <source>
        <dbReference type="PROSITE-ProRule" id="PRU00703"/>
    </source>
</evidence>
<feature type="transmembrane region" description="Helical" evidence="8">
    <location>
        <begin position="93"/>
        <end position="114"/>
    </location>
</feature>
<accession>A0A8J6E3M5</accession>
<evidence type="ECO:0000256" key="7">
    <source>
        <dbReference type="PROSITE-ProRule" id="PRU01193"/>
    </source>
</evidence>
<keyword evidence="5 7" id="KW-0472">Membrane</keyword>
<dbReference type="PROSITE" id="PS51846">
    <property type="entry name" value="CNNM"/>
    <property type="match status" value="1"/>
</dbReference>
<comment type="caution">
    <text evidence="11">The sequence shown here is derived from an EMBL/GenBank/DDBJ whole genome shotgun (WGS) entry which is preliminary data.</text>
</comment>
<sequence length="431" mass="47306">MTPNIPLHIPDFHHLFAHFFDIEYKEHYSFFELPFWICCAVSVFLVSFGGLMSGLTLALLSFDTMSLQVMIDGGTRRQSKQAKKILLVVKRHHMLLVTLLLCNAAAMEALPLFLDRISSPVVAILLSVTAVLLFGEIIPQAACSRYGLLIGSLCVPIVIVLMIVTAPLSLLLGLLLDLVLGKGHSALFKRAELKELIKFHGPDIERALSNPYQALGDDEDAMPDGLTPTHTDDRPLNGDEVTIIRGALEMADKTVKDAYMPLDKVFMLPVTGRLDWDTIRSIMDSGRSRVPIYDGTRTNVIGGIVVKALVPLSPDDEVPIKSDQVTLMHLPHVPLDCPLYDILNLFQTGRSHIAVVISEADSGSTAEAVGIITLEDVIEELLQEEIEDESDLKPFSMITPVAAKLVAHRIAAKVDRSGARMPRTLVIPVAK</sequence>
<keyword evidence="6" id="KW-0129">CBS domain</keyword>
<dbReference type="Pfam" id="PF01595">
    <property type="entry name" value="CNNM"/>
    <property type="match status" value="1"/>
</dbReference>
<dbReference type="GO" id="GO:0005737">
    <property type="term" value="C:cytoplasm"/>
    <property type="evidence" value="ECO:0007669"/>
    <property type="project" value="TreeGrafter"/>
</dbReference>
<dbReference type="FunFam" id="3.10.580.10:FF:000006">
    <property type="entry name" value="DUF21 and CBS domain protein"/>
    <property type="match status" value="1"/>
</dbReference>
<dbReference type="GO" id="GO:0010960">
    <property type="term" value="P:magnesium ion homeostasis"/>
    <property type="evidence" value="ECO:0007669"/>
    <property type="project" value="InterPro"/>
</dbReference>
<dbReference type="GO" id="GO:0030026">
    <property type="term" value="P:intracellular manganese ion homeostasis"/>
    <property type="evidence" value="ECO:0007669"/>
    <property type="project" value="TreeGrafter"/>
</dbReference>
<dbReference type="SUPFAM" id="SSF54631">
    <property type="entry name" value="CBS-domain pair"/>
    <property type="match status" value="1"/>
</dbReference>
<keyword evidence="2 7" id="KW-0812">Transmembrane</keyword>
<evidence type="ECO:0000259" key="10">
    <source>
        <dbReference type="PROSITE" id="PS51846"/>
    </source>
</evidence>
<dbReference type="PROSITE" id="PS51371">
    <property type="entry name" value="CBS"/>
    <property type="match status" value="1"/>
</dbReference>
<feature type="transmembrane region" description="Helical" evidence="8">
    <location>
        <begin position="120"/>
        <end position="139"/>
    </location>
</feature>
<keyword evidence="12" id="KW-1185">Reference proteome</keyword>
<dbReference type="Gene3D" id="3.10.580.10">
    <property type="entry name" value="CBS-domain"/>
    <property type="match status" value="1"/>
</dbReference>
<feature type="domain" description="CBS" evidence="9">
    <location>
        <begin position="325"/>
        <end position="389"/>
    </location>
</feature>
<evidence type="ECO:0000259" key="9">
    <source>
        <dbReference type="PROSITE" id="PS51371"/>
    </source>
</evidence>
<evidence type="ECO:0000313" key="11">
    <source>
        <dbReference type="EMBL" id="KAG9396128.1"/>
    </source>
</evidence>
<evidence type="ECO:0000256" key="3">
    <source>
        <dbReference type="ARBA" id="ARBA00022737"/>
    </source>
</evidence>
<dbReference type="EMBL" id="JAHDYR010000007">
    <property type="protein sequence ID" value="KAG9396128.1"/>
    <property type="molecule type" value="Genomic_DNA"/>
</dbReference>
<gene>
    <name evidence="11" type="ORF">J8273_2480</name>
</gene>
<comment type="subcellular location">
    <subcellularLocation>
        <location evidence="1">Membrane</location>
        <topology evidence="1">Multi-pass membrane protein</topology>
    </subcellularLocation>
</comment>
<organism evidence="11 12">
    <name type="scientific">Carpediemonas membranifera</name>
    <dbReference type="NCBI Taxonomy" id="201153"/>
    <lineage>
        <taxon>Eukaryota</taxon>
        <taxon>Metamonada</taxon>
        <taxon>Carpediemonas-like organisms</taxon>
        <taxon>Carpediemonas</taxon>
    </lineage>
</organism>
<protein>
    <submittedName>
        <fullName evidence="11">Uncharacterized protein</fullName>
    </submittedName>
</protein>
<feature type="transmembrane region" description="Helical" evidence="8">
    <location>
        <begin position="33"/>
        <end position="60"/>
    </location>
</feature>
<feature type="domain" description="CNNM transmembrane" evidence="10">
    <location>
        <begin position="31"/>
        <end position="210"/>
    </location>
</feature>
<evidence type="ECO:0000256" key="2">
    <source>
        <dbReference type="ARBA" id="ARBA00022692"/>
    </source>
</evidence>
<proteinExistence type="predicted"/>
<reference evidence="11" key="1">
    <citation type="submission" date="2021-05" db="EMBL/GenBank/DDBJ databases">
        <title>A free-living protist that lacks canonical eukaryotic 1 DNA replication and segregation systems.</title>
        <authorList>
            <person name="Salas-Leiva D.E."/>
            <person name="Tromer E.C."/>
            <person name="Curtis B.A."/>
            <person name="Jerlstrom-Hultqvist J."/>
            <person name="Kolisko M."/>
            <person name="Yi Z."/>
            <person name="Salas-Leiva J.S."/>
            <person name="Gallot-Lavallee L."/>
            <person name="Kops G.J.P.L."/>
            <person name="Archibald J.M."/>
            <person name="Simpson A.G.B."/>
            <person name="Roger A.J."/>
        </authorList>
    </citation>
    <scope>NUCLEOTIDE SEQUENCE</scope>
    <source>
        <strain evidence="11">BICM</strain>
    </source>
</reference>
<evidence type="ECO:0000256" key="5">
    <source>
        <dbReference type="ARBA" id="ARBA00023136"/>
    </source>
</evidence>
<dbReference type="GO" id="GO:0016020">
    <property type="term" value="C:membrane"/>
    <property type="evidence" value="ECO:0007669"/>
    <property type="project" value="UniProtKB-SubCell"/>
</dbReference>
<dbReference type="PANTHER" id="PTHR12064:SF97">
    <property type="entry name" value="METAL TRANSPORTER CNNM-5"/>
    <property type="match status" value="1"/>
</dbReference>
<dbReference type="InterPro" id="IPR002550">
    <property type="entry name" value="CNNM"/>
</dbReference>
<evidence type="ECO:0000256" key="4">
    <source>
        <dbReference type="ARBA" id="ARBA00022989"/>
    </source>
</evidence>
<evidence type="ECO:0000313" key="12">
    <source>
        <dbReference type="Proteomes" id="UP000717585"/>
    </source>
</evidence>
<feature type="transmembrane region" description="Helical" evidence="8">
    <location>
        <begin position="146"/>
        <end position="164"/>
    </location>
</feature>
<name>A0A8J6E3M5_9EUKA</name>